<sequence>MKVVIVNGALEGRTGQELSKYFGQRFNTIGIDTATFSVAASNVPPFNMQGDPAPDTVQNMIHLFQQADLHVWLAPLYHGSIPGMMKNCLDWLELSRQSATPYLTDKLIGMVCWADGLHALNGIHTMDTVAKSLRAWTLPFTIPIIKNQLYDPTHPGHISLVYKNKFDQMILLMQQAMQKFNKDIVTNSVTVVG</sequence>
<dbReference type="InterPro" id="IPR029039">
    <property type="entry name" value="Flavoprotein-like_sf"/>
</dbReference>
<dbReference type="Pfam" id="PF03358">
    <property type="entry name" value="FMN_red"/>
    <property type="match status" value="1"/>
</dbReference>
<dbReference type="EMBL" id="JBEXAC010000001">
    <property type="protein sequence ID" value="MET6995948.1"/>
    <property type="molecule type" value="Genomic_DNA"/>
</dbReference>
<feature type="domain" description="NADPH-dependent FMN reductase-like" evidence="1">
    <location>
        <begin position="1"/>
        <end position="139"/>
    </location>
</feature>
<organism evidence="2 3">
    <name type="scientific">Chitinophaga defluvii</name>
    <dbReference type="NCBI Taxonomy" id="3163343"/>
    <lineage>
        <taxon>Bacteria</taxon>
        <taxon>Pseudomonadati</taxon>
        <taxon>Bacteroidota</taxon>
        <taxon>Chitinophagia</taxon>
        <taxon>Chitinophagales</taxon>
        <taxon>Chitinophagaceae</taxon>
        <taxon>Chitinophaga</taxon>
    </lineage>
</organism>
<accession>A0ABV2SYV0</accession>
<comment type="caution">
    <text evidence="2">The sequence shown here is derived from an EMBL/GenBank/DDBJ whole genome shotgun (WGS) entry which is preliminary data.</text>
</comment>
<gene>
    <name evidence="2" type="ORF">ABR189_01150</name>
</gene>
<dbReference type="Proteomes" id="UP001549749">
    <property type="component" value="Unassembled WGS sequence"/>
</dbReference>
<keyword evidence="3" id="KW-1185">Reference proteome</keyword>
<protein>
    <submittedName>
        <fullName evidence="2">NAD(P)H-dependent oxidoreductase</fullName>
    </submittedName>
</protein>
<evidence type="ECO:0000259" key="1">
    <source>
        <dbReference type="Pfam" id="PF03358"/>
    </source>
</evidence>
<dbReference type="SUPFAM" id="SSF52218">
    <property type="entry name" value="Flavoproteins"/>
    <property type="match status" value="1"/>
</dbReference>
<name>A0ABV2SYV0_9BACT</name>
<evidence type="ECO:0000313" key="3">
    <source>
        <dbReference type="Proteomes" id="UP001549749"/>
    </source>
</evidence>
<dbReference type="InterPro" id="IPR005025">
    <property type="entry name" value="FMN_Rdtase-like_dom"/>
</dbReference>
<reference evidence="2 3" key="1">
    <citation type="submission" date="2024-06" db="EMBL/GenBank/DDBJ databases">
        <title>Chitinophaga defluvii sp. nov., isolated from municipal sewage.</title>
        <authorList>
            <person name="Zhang L."/>
        </authorList>
    </citation>
    <scope>NUCLEOTIDE SEQUENCE [LARGE SCALE GENOMIC DNA]</scope>
    <source>
        <strain evidence="2 3">H8</strain>
    </source>
</reference>
<dbReference type="Gene3D" id="3.40.50.360">
    <property type="match status" value="1"/>
</dbReference>
<proteinExistence type="predicted"/>
<dbReference type="RefSeq" id="WP_354658595.1">
    <property type="nucleotide sequence ID" value="NZ_JBEXAC010000001.1"/>
</dbReference>
<evidence type="ECO:0000313" key="2">
    <source>
        <dbReference type="EMBL" id="MET6995948.1"/>
    </source>
</evidence>